<feature type="region of interest" description="Disordered" evidence="1">
    <location>
        <begin position="1"/>
        <end position="43"/>
    </location>
</feature>
<feature type="compositionally biased region" description="Basic and acidic residues" evidence="1">
    <location>
        <begin position="233"/>
        <end position="310"/>
    </location>
</feature>
<proteinExistence type="predicted"/>
<dbReference type="AlphaFoldDB" id="A0A6J4S1A6"/>
<feature type="compositionally biased region" description="Basic and acidic residues" evidence="1">
    <location>
        <begin position="106"/>
        <end position="120"/>
    </location>
</feature>
<dbReference type="EMBL" id="CADCVO010000193">
    <property type="protein sequence ID" value="CAA9482369.1"/>
    <property type="molecule type" value="Genomic_DNA"/>
</dbReference>
<feature type="compositionally biased region" description="Basic and acidic residues" evidence="1">
    <location>
        <begin position="138"/>
        <end position="226"/>
    </location>
</feature>
<feature type="compositionally biased region" description="Basic and acidic residues" evidence="1">
    <location>
        <begin position="339"/>
        <end position="374"/>
    </location>
</feature>
<feature type="region of interest" description="Disordered" evidence="1">
    <location>
        <begin position="106"/>
        <end position="583"/>
    </location>
</feature>
<organism evidence="2">
    <name type="scientific">uncultured Solirubrobacteraceae bacterium</name>
    <dbReference type="NCBI Taxonomy" id="1162706"/>
    <lineage>
        <taxon>Bacteria</taxon>
        <taxon>Bacillati</taxon>
        <taxon>Actinomycetota</taxon>
        <taxon>Thermoleophilia</taxon>
        <taxon>Solirubrobacterales</taxon>
        <taxon>Solirubrobacteraceae</taxon>
        <taxon>environmental samples</taxon>
    </lineage>
</organism>
<protein>
    <submittedName>
        <fullName evidence="2">Uncharacterized protein</fullName>
    </submittedName>
</protein>
<sequence length="606" mass="66989">MGDELLRRDRGGGVARDRGQERAAPQPARLQWRAPGGTHRRAPRLVAQQGDLAEAVPRSELPDELPVLEDLRTTGPHDVEEVPRLALAEDRLPRLDRRVLQRRGELLDGGHRQAAEHGDDAQELDVGVADAHVGVQPPERRPGEDDRERCEQADRHERRAQAEPVDDERRRQTAGRDPEREDGLEAGEHPREDRLVGEAAEQREAGDVDEGVAHADDAEEHERRGLLGDGADEDQRRAEQRHAEPEPRREPPAADQPEREQRAEHPARPDRRGEHADARVARSEQVDGHGHRQHAEAAAGERLHEAEPGDQRQSAIAEDEPEALEEPVGARAGRARRGVVREPDHRQGPDQRGDRARGEGGRRTGERQQERRDGGPGQRRPRVEQAADGVRAGQLLRRGAQRGQEGAVRGPERRERDRGHDGQGVDQDDGTVDEGQARDAPERRDPGEPDDDEHPLATDPVGDGSQPGSDQGRRRHPDGRDDTHRRDAALPEDEHGEGDHEGALAPPDRPEGDLRAPDRREASPAGGAPVLSVRRSTRDRPDSARTSDAITRDPGPLVVVATRARRPPSASPAGRERRSRTSAAAWFPLSDRFRTKRCAPMPVLGR</sequence>
<reference evidence="2" key="1">
    <citation type="submission" date="2020-02" db="EMBL/GenBank/DDBJ databases">
        <authorList>
            <person name="Meier V. D."/>
        </authorList>
    </citation>
    <scope>NUCLEOTIDE SEQUENCE</scope>
    <source>
        <strain evidence="2">AVDCRST_MAG13</strain>
    </source>
</reference>
<evidence type="ECO:0000313" key="2">
    <source>
        <dbReference type="EMBL" id="CAA9482369.1"/>
    </source>
</evidence>
<feature type="compositionally biased region" description="Basic and acidic residues" evidence="1">
    <location>
        <begin position="1"/>
        <end position="21"/>
    </location>
</feature>
<feature type="compositionally biased region" description="Basic and acidic residues" evidence="1">
    <location>
        <begin position="435"/>
        <end position="447"/>
    </location>
</feature>
<evidence type="ECO:0000256" key="1">
    <source>
        <dbReference type="SAM" id="MobiDB-lite"/>
    </source>
</evidence>
<feature type="compositionally biased region" description="Basic and acidic residues" evidence="1">
    <location>
        <begin position="478"/>
        <end position="522"/>
    </location>
</feature>
<feature type="compositionally biased region" description="Basic and acidic residues" evidence="1">
    <location>
        <begin position="410"/>
        <end position="423"/>
    </location>
</feature>
<name>A0A6J4S1A6_9ACTN</name>
<accession>A0A6J4S1A6</accession>
<gene>
    <name evidence="2" type="ORF">AVDCRST_MAG13-1244</name>
</gene>
<feature type="compositionally biased region" description="Basic and acidic residues" evidence="1">
    <location>
        <begin position="536"/>
        <end position="545"/>
    </location>
</feature>